<reference evidence="1" key="1">
    <citation type="submission" date="2022-08" db="EMBL/GenBank/DDBJ databases">
        <title>Alicyclobacillus dauci DSM2870, complete genome.</title>
        <authorList>
            <person name="Wang Q."/>
            <person name="Cai R."/>
            <person name="Wang Z."/>
        </authorList>
    </citation>
    <scope>NUCLEOTIDE SEQUENCE</scope>
    <source>
        <strain evidence="1">DSM 28700</strain>
    </source>
</reference>
<proteinExistence type="predicted"/>
<dbReference type="RefSeq" id="WP_268046217.1">
    <property type="nucleotide sequence ID" value="NZ_CP104064.1"/>
</dbReference>
<dbReference type="EMBL" id="CP104064">
    <property type="protein sequence ID" value="WAH38629.1"/>
    <property type="molecule type" value="Genomic_DNA"/>
</dbReference>
<keyword evidence="2" id="KW-1185">Reference proteome</keyword>
<name>A0ABY6Z6W3_9BACL</name>
<dbReference type="Proteomes" id="UP001164803">
    <property type="component" value="Chromosome"/>
</dbReference>
<protein>
    <submittedName>
        <fullName evidence="1">Uncharacterized protein</fullName>
    </submittedName>
</protein>
<sequence>MAKDTVRRQVKFDYYRVALRKSGDKPNDKDRLFDLKLWIAKAKALPLKSLTKEYHQEQARMEKATFSKTDGYWFLHFSRLRDTMIPSWATISTNVEPMELEEDEYLGEEITGLYDETNKILMLQRNRNSLSPTGVEAYLNAVWDNHKQHIYLRPILAKDVAQRVKKGTAFRRLTIRFADLDSTSPSSKFKRAKELVDAFRDYAPVNAEVTLTMGRSRNSSLSSETINEVIDEVLKDREGSGIVKAEIGLKESDDSAVEVIDLFEERAQSSVYFDVPKRKSLEHAVVAKAMVKLYNDSRKRIIGYLSK</sequence>
<dbReference type="Pfam" id="PF20505">
    <property type="entry name" value="DUF6731"/>
    <property type="match status" value="1"/>
</dbReference>
<dbReference type="InterPro" id="IPR046618">
    <property type="entry name" value="DUF6731"/>
</dbReference>
<organism evidence="1 2">
    <name type="scientific">Alicyclobacillus dauci</name>
    <dbReference type="NCBI Taxonomy" id="1475485"/>
    <lineage>
        <taxon>Bacteria</taxon>
        <taxon>Bacillati</taxon>
        <taxon>Bacillota</taxon>
        <taxon>Bacilli</taxon>
        <taxon>Bacillales</taxon>
        <taxon>Alicyclobacillaceae</taxon>
        <taxon>Alicyclobacillus</taxon>
    </lineage>
</organism>
<evidence type="ECO:0000313" key="2">
    <source>
        <dbReference type="Proteomes" id="UP001164803"/>
    </source>
</evidence>
<evidence type="ECO:0000313" key="1">
    <source>
        <dbReference type="EMBL" id="WAH38629.1"/>
    </source>
</evidence>
<accession>A0ABY6Z6W3</accession>
<gene>
    <name evidence="1" type="ORF">NZD86_09165</name>
</gene>